<dbReference type="RefSeq" id="YP_006987761.1">
    <property type="nucleotide sequence ID" value="NC_019402.1"/>
</dbReference>
<dbReference type="EMBL" id="JN882286">
    <property type="protein sequence ID" value="AFC22105.1"/>
    <property type="molecule type" value="Genomic_DNA"/>
</dbReference>
<organism evidence="1 2">
    <name type="scientific">Cronobacter phage vB_CsaP_GAP52</name>
    <dbReference type="NCBI Taxonomy" id="1141137"/>
    <lineage>
        <taxon>Viruses</taxon>
        <taxon>Duplodnaviria</taxon>
        <taxon>Heunggongvirae</taxon>
        <taxon>Uroviricota</taxon>
        <taxon>Caudoviricetes</taxon>
        <taxon>Grimontviridae</taxon>
        <taxon>Crifsvirus</taxon>
        <taxon>Crifsvirus GAP52</taxon>
    </lineage>
</organism>
<accession>K4F9U2</accession>
<proteinExistence type="predicted"/>
<gene>
    <name evidence="1" type="ORF">GAP52_111</name>
</gene>
<dbReference type="KEGG" id="vg:13994426"/>
<sequence length="195" mass="21328">MATITTAQLVRGQSNITNAFAALTGKRSEIIAETNLLLVSSIVHVHEHGDVTVLNAWATAFPAKSTNNAQVMAFIKKFAPAKWVKADGAFKLDKNSRVAEGFVESELGQLLLSSSYHDFMKEKKEAAPKEYNADLMAWNAVKSLESAFEKQGVALSAEALAHLNAFKEAVKRGAVDYTLSVEEKKNREKALKKFA</sequence>
<dbReference type="GeneID" id="13994426"/>
<keyword evidence="2" id="KW-1185">Reference proteome</keyword>
<evidence type="ECO:0000313" key="1">
    <source>
        <dbReference type="EMBL" id="AFC22105.1"/>
    </source>
</evidence>
<dbReference type="Proteomes" id="UP000000456">
    <property type="component" value="Segment"/>
</dbReference>
<name>K4F9U2_9CAUD</name>
<reference evidence="1 2" key="1">
    <citation type="submission" date="2011-10" db="EMBL/GenBank/DDBJ databases">
        <authorList>
            <person name="Burke D."/>
        </authorList>
    </citation>
    <scope>NUCLEOTIDE SEQUENCE [LARGE SCALE GENOMIC DNA]</scope>
    <source>
        <strain evidence="1">VB_CsaP_GAP-52</strain>
    </source>
</reference>
<evidence type="ECO:0000313" key="2">
    <source>
        <dbReference type="Proteomes" id="UP000000456"/>
    </source>
</evidence>
<protein>
    <submittedName>
        <fullName evidence="1">Uncharacterized protein</fullName>
    </submittedName>
</protein>